<feature type="chain" id="PRO_5015718963" evidence="1">
    <location>
        <begin position="20"/>
        <end position="549"/>
    </location>
</feature>
<proteinExistence type="predicted"/>
<dbReference type="Gene3D" id="2.160.20.10">
    <property type="entry name" value="Single-stranded right-handed beta-helix, Pectin lyase-like"/>
    <property type="match status" value="2"/>
</dbReference>
<dbReference type="RefSeq" id="WP_116884029.1">
    <property type="nucleotide sequence ID" value="NZ_CABMMC010000091.1"/>
</dbReference>
<accession>A0A2U1AYV7</accession>
<dbReference type="InterPro" id="IPR006626">
    <property type="entry name" value="PbH1"/>
</dbReference>
<dbReference type="GeneID" id="78295337"/>
<dbReference type="Pfam" id="PF13229">
    <property type="entry name" value="Beta_helix"/>
    <property type="match status" value="1"/>
</dbReference>
<dbReference type="GO" id="GO:0016829">
    <property type="term" value="F:lyase activity"/>
    <property type="evidence" value="ECO:0007669"/>
    <property type="project" value="UniProtKB-KW"/>
</dbReference>
<gene>
    <name evidence="3" type="ORF">C8D82_11382</name>
</gene>
<keyword evidence="4" id="KW-1185">Reference proteome</keyword>
<comment type="caution">
    <text evidence="3">The sequence shown here is derived from an EMBL/GenBank/DDBJ whole genome shotgun (WGS) entry which is preliminary data.</text>
</comment>
<feature type="signal peptide" evidence="1">
    <location>
        <begin position="1"/>
        <end position="19"/>
    </location>
</feature>
<dbReference type="Proteomes" id="UP000245959">
    <property type="component" value="Unassembled WGS sequence"/>
</dbReference>
<protein>
    <submittedName>
        <fullName evidence="3">Pectate lyase-like protein</fullName>
    </submittedName>
</protein>
<dbReference type="AlphaFoldDB" id="A0A2U1AYV7"/>
<reference evidence="3 4" key="1">
    <citation type="submission" date="2018-04" db="EMBL/GenBank/DDBJ databases">
        <title>Genomic Encyclopedia of Type Strains, Phase IV (KMG-IV): sequencing the most valuable type-strain genomes for metagenomic binning, comparative biology and taxonomic classification.</title>
        <authorList>
            <person name="Goeker M."/>
        </authorList>
    </citation>
    <scope>NUCLEOTIDE SEQUENCE [LARGE SCALE GENOMIC DNA]</scope>
    <source>
        <strain evidence="3 4">DSM 14823</strain>
    </source>
</reference>
<sequence length="549" mass="58636">MKFACTLLCASLPAATLLAGLDVKTFGAAGDGVADDSAALRKAAERLKADGGGTLDFPAGTYRIGTRRGGPVFDGVSNVRINFAPGAVLLMDNLEADGNGGGHGLTFRAPAENIELYNVSIVWKNRPRRRSMGDGLRFEGFPQEGKTLRSIRLENCRVEASAQTGAVLMGCSDVTVRNFTVKNSWADGLHFNACRNVTVDGVTGEETGDDTLAFVTYYAPEFTGKTGTVFSLPDLGEWNNSNSSAANIRSAGGRANGIRIAGAKDLKISNVEVEGKSSGIIVDAGAVGARHKWQYLAGRGIEIRDVKLRNCDTGFYVWQFNAGLDDPRFAGFDVKCENFAISGCRNDSVHLSGVSGVRLKNFRTDGCRWRFRTFRDCAVEQAAIAGAPFLLIGDDAPVKPEESARLAANRTRLDGVALTGGMLEIQKCRGLDLRKVDITGTPAGAVFVRQTFDSSFREFKLAGINRENKPGTFAIRLLQSRGLQWNQVEVTAAHPLAAVFEIGGGNAKLRSGDITVENLAAVPEPTPPVRFQGGPFAPENCTVSSPSSD</sequence>
<organism evidence="3 4">
    <name type="scientific">Victivallis vadensis</name>
    <dbReference type="NCBI Taxonomy" id="172901"/>
    <lineage>
        <taxon>Bacteria</taxon>
        <taxon>Pseudomonadati</taxon>
        <taxon>Lentisphaerota</taxon>
        <taxon>Lentisphaeria</taxon>
        <taxon>Victivallales</taxon>
        <taxon>Victivallaceae</taxon>
        <taxon>Victivallis</taxon>
    </lineage>
</organism>
<dbReference type="SMART" id="SM00710">
    <property type="entry name" value="PbH1"/>
    <property type="match status" value="8"/>
</dbReference>
<keyword evidence="1" id="KW-0732">Signal</keyword>
<dbReference type="InterPro" id="IPR012334">
    <property type="entry name" value="Pectin_lyas_fold"/>
</dbReference>
<dbReference type="OrthoDB" id="4658174at2"/>
<keyword evidence="3" id="KW-0456">Lyase</keyword>
<feature type="domain" description="Right handed beta helix" evidence="2">
    <location>
        <begin position="151"/>
        <end position="284"/>
    </location>
</feature>
<dbReference type="EMBL" id="QEKH01000013">
    <property type="protein sequence ID" value="PVY41609.1"/>
    <property type="molecule type" value="Genomic_DNA"/>
</dbReference>
<dbReference type="InterPro" id="IPR039448">
    <property type="entry name" value="Beta_helix"/>
</dbReference>
<evidence type="ECO:0000259" key="2">
    <source>
        <dbReference type="Pfam" id="PF13229"/>
    </source>
</evidence>
<dbReference type="InterPro" id="IPR011050">
    <property type="entry name" value="Pectin_lyase_fold/virulence"/>
</dbReference>
<evidence type="ECO:0000313" key="3">
    <source>
        <dbReference type="EMBL" id="PVY41609.1"/>
    </source>
</evidence>
<name>A0A2U1AYV7_9BACT</name>
<dbReference type="SUPFAM" id="SSF51126">
    <property type="entry name" value="Pectin lyase-like"/>
    <property type="match status" value="1"/>
</dbReference>
<evidence type="ECO:0000256" key="1">
    <source>
        <dbReference type="SAM" id="SignalP"/>
    </source>
</evidence>
<evidence type="ECO:0000313" key="4">
    <source>
        <dbReference type="Proteomes" id="UP000245959"/>
    </source>
</evidence>